<proteinExistence type="predicted"/>
<dbReference type="Proteomes" id="UP000180215">
    <property type="component" value="Unassembled WGS sequence"/>
</dbReference>
<evidence type="ECO:0000313" key="2">
    <source>
        <dbReference type="EMBL" id="OHV12396.1"/>
    </source>
</evidence>
<sequence length="165" mass="17400">MRIVALVLLCLLSQSAQAQGFAVQNLTAVADDAKRALGDGFSARAEPQRLTLVCLDCPGGPMVDLQLGRQTDGTEERVRSGETSIAQLETLCRAKSPDCRLSGLGVAPAVGWISTYPTGKTTGATAIVLRGSDRLIIRAVAETREAATRQVETLVQAVAPRIVGR</sequence>
<dbReference type="EMBL" id="MNAO01000594">
    <property type="protein sequence ID" value="OHV12396.1"/>
    <property type="molecule type" value="Genomic_DNA"/>
</dbReference>
<accession>A0A1S1NYF6</accession>
<name>A0A1S1NYF6_METEX</name>
<comment type="caution">
    <text evidence="2">The sequence shown here is derived from an EMBL/GenBank/DDBJ whole genome shotgun (WGS) entry which is preliminary data.</text>
</comment>
<feature type="signal peptide" evidence="1">
    <location>
        <begin position="1"/>
        <end position="18"/>
    </location>
</feature>
<protein>
    <submittedName>
        <fullName evidence="2">Uncharacterized protein</fullName>
    </submittedName>
</protein>
<gene>
    <name evidence="2" type="ORF">BK022_26515</name>
</gene>
<evidence type="ECO:0000256" key="1">
    <source>
        <dbReference type="SAM" id="SignalP"/>
    </source>
</evidence>
<organism evidence="2 3">
    <name type="scientific">Methylorubrum extorquens</name>
    <name type="common">Methylobacterium dichloromethanicum</name>
    <name type="synonym">Methylobacterium extorquens</name>
    <dbReference type="NCBI Taxonomy" id="408"/>
    <lineage>
        <taxon>Bacteria</taxon>
        <taxon>Pseudomonadati</taxon>
        <taxon>Pseudomonadota</taxon>
        <taxon>Alphaproteobacteria</taxon>
        <taxon>Hyphomicrobiales</taxon>
        <taxon>Methylobacteriaceae</taxon>
        <taxon>Methylorubrum</taxon>
    </lineage>
</organism>
<keyword evidence="1" id="KW-0732">Signal</keyword>
<feature type="chain" id="PRO_5012390624" evidence="1">
    <location>
        <begin position="19"/>
        <end position="165"/>
    </location>
</feature>
<reference evidence="2 3" key="1">
    <citation type="submission" date="2016-10" db="EMBL/GenBank/DDBJ databases">
        <title>Draft genome sequence of Methylobacterium extorquens CP3, a seed endophyte of Crotalaria pumila with plant growth-promoting and metal tolerance properties.</title>
        <authorList>
            <person name="Sanchez-Lopez A.S."/>
            <person name="Van Hamme J.D."/>
            <person name="Thijs S."/>
            <person name="Mcammond B.M."/>
            <person name="Stevens V."/>
            <person name="Gonzalez-Chavez M.D.C."/>
            <person name="Vangronsveld J."/>
        </authorList>
    </citation>
    <scope>NUCLEOTIDE SEQUENCE [LARGE SCALE GENOMIC DNA]</scope>
    <source>
        <strain evidence="2 3">CP3</strain>
    </source>
</reference>
<dbReference type="AlphaFoldDB" id="A0A1S1NYF6"/>
<evidence type="ECO:0000313" key="3">
    <source>
        <dbReference type="Proteomes" id="UP000180215"/>
    </source>
</evidence>